<dbReference type="EMBL" id="LNIX01000001">
    <property type="protein sequence ID" value="OXA62285.1"/>
    <property type="molecule type" value="Genomic_DNA"/>
</dbReference>
<gene>
    <name evidence="9" type="ORF">Fcan01_00469</name>
</gene>
<dbReference type="GO" id="GO:0016887">
    <property type="term" value="F:ATP hydrolysis activity"/>
    <property type="evidence" value="ECO:0007669"/>
    <property type="project" value="InterPro"/>
</dbReference>
<feature type="transmembrane region" description="Helical" evidence="7">
    <location>
        <begin position="511"/>
        <end position="531"/>
    </location>
</feature>
<protein>
    <submittedName>
        <fullName evidence="9">ABC transporter G family member 23</fullName>
    </submittedName>
</protein>
<dbReference type="InterPro" id="IPR013525">
    <property type="entry name" value="ABC2_TM"/>
</dbReference>
<evidence type="ECO:0000256" key="5">
    <source>
        <dbReference type="ARBA" id="ARBA00022989"/>
    </source>
</evidence>
<comment type="caution">
    <text evidence="9">The sequence shown here is derived from an EMBL/GenBank/DDBJ whole genome shotgun (WGS) entry which is preliminary data.</text>
</comment>
<keyword evidence="2 7" id="KW-0812">Transmembrane</keyword>
<keyword evidence="4" id="KW-0067">ATP-binding</keyword>
<dbReference type="CDD" id="cd03230">
    <property type="entry name" value="ABC_DR_subfamily_A"/>
    <property type="match status" value="1"/>
</dbReference>
<dbReference type="OrthoDB" id="6139986at2759"/>
<keyword evidence="5 7" id="KW-1133">Transmembrane helix</keyword>
<dbReference type="PROSITE" id="PS50893">
    <property type="entry name" value="ABC_TRANSPORTER_2"/>
    <property type="match status" value="1"/>
</dbReference>
<proteinExistence type="predicted"/>
<dbReference type="InterPro" id="IPR017871">
    <property type="entry name" value="ABC_transporter-like_CS"/>
</dbReference>
<organism evidence="9 10">
    <name type="scientific">Folsomia candida</name>
    <name type="common">Springtail</name>
    <dbReference type="NCBI Taxonomy" id="158441"/>
    <lineage>
        <taxon>Eukaryota</taxon>
        <taxon>Metazoa</taxon>
        <taxon>Ecdysozoa</taxon>
        <taxon>Arthropoda</taxon>
        <taxon>Hexapoda</taxon>
        <taxon>Collembola</taxon>
        <taxon>Entomobryomorpha</taxon>
        <taxon>Isotomoidea</taxon>
        <taxon>Isotomidae</taxon>
        <taxon>Proisotominae</taxon>
        <taxon>Folsomia</taxon>
    </lineage>
</organism>
<keyword evidence="3" id="KW-0547">Nucleotide-binding</keyword>
<dbReference type="GO" id="GO:0016020">
    <property type="term" value="C:membrane"/>
    <property type="evidence" value="ECO:0007669"/>
    <property type="project" value="UniProtKB-SubCell"/>
</dbReference>
<dbReference type="SUPFAM" id="SSF52540">
    <property type="entry name" value="P-loop containing nucleoside triphosphate hydrolases"/>
    <property type="match status" value="1"/>
</dbReference>
<dbReference type="InterPro" id="IPR003593">
    <property type="entry name" value="AAA+_ATPase"/>
</dbReference>
<evidence type="ECO:0000256" key="6">
    <source>
        <dbReference type="ARBA" id="ARBA00023136"/>
    </source>
</evidence>
<dbReference type="InterPro" id="IPR027417">
    <property type="entry name" value="P-loop_NTPase"/>
</dbReference>
<dbReference type="AlphaFoldDB" id="A0A226EXA1"/>
<evidence type="ECO:0000256" key="3">
    <source>
        <dbReference type="ARBA" id="ARBA00022741"/>
    </source>
</evidence>
<comment type="subcellular location">
    <subcellularLocation>
        <location evidence="1">Membrane</location>
        <topology evidence="1">Multi-pass membrane protein</topology>
    </subcellularLocation>
</comment>
<dbReference type="SMART" id="SM00382">
    <property type="entry name" value="AAA"/>
    <property type="match status" value="1"/>
</dbReference>
<evidence type="ECO:0000256" key="2">
    <source>
        <dbReference type="ARBA" id="ARBA00022692"/>
    </source>
</evidence>
<dbReference type="Pfam" id="PF00005">
    <property type="entry name" value="ABC_tran"/>
    <property type="match status" value="1"/>
</dbReference>
<dbReference type="PANTHER" id="PTHR43038:SF3">
    <property type="entry name" value="ABC TRANSPORTER G FAMILY MEMBER 20 ISOFORM X1"/>
    <property type="match status" value="1"/>
</dbReference>
<dbReference type="GO" id="GO:0005524">
    <property type="term" value="F:ATP binding"/>
    <property type="evidence" value="ECO:0007669"/>
    <property type="project" value="UniProtKB-KW"/>
</dbReference>
<dbReference type="PANTHER" id="PTHR43038">
    <property type="entry name" value="ATP-BINDING CASSETTE, SUB-FAMILY H, MEMBER 1"/>
    <property type="match status" value="1"/>
</dbReference>
<feature type="domain" description="ABC transporter" evidence="8">
    <location>
        <begin position="6"/>
        <end position="235"/>
    </location>
</feature>
<dbReference type="Gene3D" id="3.40.50.300">
    <property type="entry name" value="P-loop containing nucleotide triphosphate hydrolases"/>
    <property type="match status" value="1"/>
</dbReference>
<sequence length="596" mass="66281">MASYSVCVSSGCKSYHAGVPILANLYMQVETGTIYGLLGASGCGKTTLLNCILGQKRLDSGYISVLGRDPVKCMDDMVTSIGHMPQDIALYPLKIFEIFEYFGKLMGLSKHEILARGEELRNILKLEDLHSYVQTLSGGQKRRVSLAVALLHHPKLLILDEPTTGVDPLLRESIWQYIAGLVFKMGTTVIVTTHYTEECRKFDKIGIMRRGRIIAEDNPRHLLELGGSLILEDALKSICKKDEEDGNDAYDFLSTKTISNYQYCEIEPLQEDIKQLSFRVRQYDSYLALVLLLPAMNTVIVYYTMGRVPFGKVVSVFNENADCFGGNTNFPHMEVNTSLSCLFLKEIGPNIILQPQFSRNSAKATVESGSAIGFIHIPANFTRHTINRYALARFALGQDLDQSTVHVSLDMSDSITISYVYSDILKGYLRFVENLASRIGIDPRTVEIPLKYNAKLDSHEFTSQDHFLPSNIVSTCFLFSLICGLSLTLEKEAGTLERTLASGVKIRHVRMSYFISESATSLIQIVLMFAIRFLTAGYNITGSFFLCFSIAFLTSLASIGCGLLLGTIFSKRFDVTMASVFAVLMIVQTSGECSNR</sequence>
<accession>A0A226EXA1</accession>
<feature type="transmembrane region" description="Helical" evidence="7">
    <location>
        <begin position="286"/>
        <end position="305"/>
    </location>
</feature>
<evidence type="ECO:0000256" key="7">
    <source>
        <dbReference type="SAM" id="Phobius"/>
    </source>
</evidence>
<feature type="transmembrane region" description="Helical" evidence="7">
    <location>
        <begin position="472"/>
        <end position="490"/>
    </location>
</feature>
<evidence type="ECO:0000256" key="4">
    <source>
        <dbReference type="ARBA" id="ARBA00022840"/>
    </source>
</evidence>
<feature type="transmembrane region" description="Helical" evidence="7">
    <location>
        <begin position="543"/>
        <end position="566"/>
    </location>
</feature>
<name>A0A226EXA1_FOLCA</name>
<evidence type="ECO:0000313" key="10">
    <source>
        <dbReference type="Proteomes" id="UP000198287"/>
    </source>
</evidence>
<dbReference type="PROSITE" id="PS00211">
    <property type="entry name" value="ABC_TRANSPORTER_1"/>
    <property type="match status" value="1"/>
</dbReference>
<evidence type="ECO:0000256" key="1">
    <source>
        <dbReference type="ARBA" id="ARBA00004141"/>
    </source>
</evidence>
<reference evidence="9 10" key="1">
    <citation type="submission" date="2015-12" db="EMBL/GenBank/DDBJ databases">
        <title>The genome of Folsomia candida.</title>
        <authorList>
            <person name="Faddeeva A."/>
            <person name="Derks M.F."/>
            <person name="Anvar Y."/>
            <person name="Smit S."/>
            <person name="Van Straalen N."/>
            <person name="Roelofs D."/>
        </authorList>
    </citation>
    <scope>NUCLEOTIDE SEQUENCE [LARGE SCALE GENOMIC DNA]</scope>
    <source>
        <strain evidence="9 10">VU population</strain>
        <tissue evidence="9">Whole body</tissue>
    </source>
</reference>
<dbReference type="InterPro" id="IPR003439">
    <property type="entry name" value="ABC_transporter-like_ATP-bd"/>
</dbReference>
<keyword evidence="10" id="KW-1185">Reference proteome</keyword>
<evidence type="ECO:0000313" key="9">
    <source>
        <dbReference type="EMBL" id="OXA62285.1"/>
    </source>
</evidence>
<evidence type="ECO:0000259" key="8">
    <source>
        <dbReference type="PROSITE" id="PS50893"/>
    </source>
</evidence>
<dbReference type="Proteomes" id="UP000198287">
    <property type="component" value="Unassembled WGS sequence"/>
</dbReference>
<dbReference type="Pfam" id="PF12698">
    <property type="entry name" value="ABC2_membrane_3"/>
    <property type="match status" value="1"/>
</dbReference>
<keyword evidence="6 7" id="KW-0472">Membrane</keyword>
<dbReference type="GO" id="GO:0140359">
    <property type="term" value="F:ABC-type transporter activity"/>
    <property type="evidence" value="ECO:0007669"/>
    <property type="project" value="InterPro"/>
</dbReference>